<dbReference type="GO" id="GO:0005102">
    <property type="term" value="F:signaling receptor binding"/>
    <property type="evidence" value="ECO:0007669"/>
    <property type="project" value="TreeGrafter"/>
</dbReference>
<reference evidence="13" key="1">
    <citation type="submission" date="2023-03" db="EMBL/GenBank/DDBJ databases">
        <authorList>
            <person name="Steffen K."/>
            <person name="Cardenas P."/>
        </authorList>
    </citation>
    <scope>NUCLEOTIDE SEQUENCE</scope>
</reference>
<dbReference type="InterPro" id="IPR006785">
    <property type="entry name" value="Pex14_N"/>
</dbReference>
<dbReference type="InterPro" id="IPR036388">
    <property type="entry name" value="WH-like_DNA-bd_sf"/>
</dbReference>
<feature type="compositionally biased region" description="Low complexity" evidence="11">
    <location>
        <begin position="265"/>
        <end position="274"/>
    </location>
</feature>
<feature type="region of interest" description="Disordered" evidence="11">
    <location>
        <begin position="246"/>
        <end position="309"/>
    </location>
</feature>
<comment type="similarity">
    <text evidence="1 10">Belongs to the peroxin-14 family.</text>
</comment>
<evidence type="ECO:0000256" key="7">
    <source>
        <dbReference type="ARBA" id="ARBA00029502"/>
    </source>
</evidence>
<evidence type="ECO:0000256" key="10">
    <source>
        <dbReference type="RuleBase" id="RU367032"/>
    </source>
</evidence>
<feature type="compositionally biased region" description="Low complexity" evidence="11">
    <location>
        <begin position="107"/>
        <end position="117"/>
    </location>
</feature>
<feature type="region of interest" description="Disordered" evidence="11">
    <location>
        <begin position="90"/>
        <end position="119"/>
    </location>
</feature>
<dbReference type="PANTHER" id="PTHR23058:SF0">
    <property type="entry name" value="PEROXISOMAL MEMBRANE PROTEIN PEX14"/>
    <property type="match status" value="1"/>
</dbReference>
<keyword evidence="6 10" id="KW-0576">Peroxisome</keyword>
<feature type="non-terminal residue" evidence="13">
    <location>
        <position position="1"/>
    </location>
</feature>
<evidence type="ECO:0000256" key="3">
    <source>
        <dbReference type="ARBA" id="ARBA00022927"/>
    </source>
</evidence>
<evidence type="ECO:0000256" key="1">
    <source>
        <dbReference type="ARBA" id="ARBA00005443"/>
    </source>
</evidence>
<evidence type="ECO:0000259" key="12">
    <source>
        <dbReference type="Pfam" id="PF04695"/>
    </source>
</evidence>
<evidence type="ECO:0000256" key="5">
    <source>
        <dbReference type="ARBA" id="ARBA00023136"/>
    </source>
</evidence>
<dbReference type="AlphaFoldDB" id="A0AA35RDR6"/>
<dbReference type="InterPro" id="IPR025655">
    <property type="entry name" value="PEX14"/>
</dbReference>
<dbReference type="GO" id="GO:0005778">
    <property type="term" value="C:peroxisomal membrane"/>
    <property type="evidence" value="ECO:0007669"/>
    <property type="project" value="UniProtKB-SubCell"/>
</dbReference>
<name>A0AA35RDR6_GEOBA</name>
<comment type="subcellular location">
    <subcellularLocation>
        <location evidence="9 10">Peroxisome membrane</location>
    </subcellularLocation>
</comment>
<comment type="function">
    <text evidence="10">Component of the PEX13-PEX14 docking complex, a translocon channel that specifically mediates the import of peroxisomal cargo proteins bound to PEX5 receptor. The PEX13-PEX14 docking complex forms a large import pore which can be opened to a diameter of about 9 nm. Mechanistically, PEX5 receptor along with cargo proteins associates with the PEX14 subunit of the PEX13-PEX14 docking complex in the cytosol, leading to the insertion of the receptor into the organelle membrane with the concomitant translocation of the cargo into the peroxisome matrix.</text>
</comment>
<gene>
    <name evidence="13" type="ORF">GBAR_LOCUS5979</name>
</gene>
<dbReference type="Pfam" id="PF04695">
    <property type="entry name" value="Pex14_N"/>
    <property type="match status" value="1"/>
</dbReference>
<keyword evidence="5 10" id="KW-0472">Membrane</keyword>
<evidence type="ECO:0000256" key="9">
    <source>
        <dbReference type="ARBA" id="ARBA00046271"/>
    </source>
</evidence>
<evidence type="ECO:0000313" key="13">
    <source>
        <dbReference type="EMBL" id="CAI8008791.1"/>
    </source>
</evidence>
<evidence type="ECO:0000256" key="6">
    <source>
        <dbReference type="ARBA" id="ARBA00023140"/>
    </source>
</evidence>
<evidence type="ECO:0000313" key="14">
    <source>
        <dbReference type="Proteomes" id="UP001174909"/>
    </source>
</evidence>
<evidence type="ECO:0000256" key="2">
    <source>
        <dbReference type="ARBA" id="ARBA00022448"/>
    </source>
</evidence>
<protein>
    <recommendedName>
        <fullName evidence="7 10">Peroxisomal membrane protein PEX14</fullName>
    </recommendedName>
    <alternativeName>
        <fullName evidence="8 10">Peroxin-14</fullName>
    </alternativeName>
</protein>
<dbReference type="PANTHER" id="PTHR23058">
    <property type="entry name" value="PEROXISOMAL MEMBRANE PROTEIN PEX14"/>
    <property type="match status" value="1"/>
</dbReference>
<keyword evidence="2 10" id="KW-0813">Transport</keyword>
<dbReference type="GO" id="GO:1990429">
    <property type="term" value="C:peroxisomal importomer complex"/>
    <property type="evidence" value="ECO:0007669"/>
    <property type="project" value="TreeGrafter"/>
</dbReference>
<keyword evidence="4" id="KW-0811">Translocation</keyword>
<proteinExistence type="inferred from homology"/>
<keyword evidence="14" id="KW-1185">Reference proteome</keyword>
<feature type="compositionally biased region" description="Basic and acidic residues" evidence="11">
    <location>
        <begin position="300"/>
        <end position="309"/>
    </location>
</feature>
<organism evidence="13 14">
    <name type="scientific">Geodia barretti</name>
    <name type="common">Barrett's horny sponge</name>
    <dbReference type="NCBI Taxonomy" id="519541"/>
    <lineage>
        <taxon>Eukaryota</taxon>
        <taxon>Metazoa</taxon>
        <taxon>Porifera</taxon>
        <taxon>Demospongiae</taxon>
        <taxon>Heteroscleromorpha</taxon>
        <taxon>Tetractinellida</taxon>
        <taxon>Astrophorina</taxon>
        <taxon>Geodiidae</taxon>
        <taxon>Geodia</taxon>
    </lineage>
</organism>
<evidence type="ECO:0000256" key="8">
    <source>
        <dbReference type="ARBA" id="ARBA00029691"/>
    </source>
</evidence>
<comment type="caution">
    <text evidence="13">The sequence shown here is derived from an EMBL/GenBank/DDBJ whole genome shotgun (WGS) entry which is preliminary data.</text>
</comment>
<feature type="domain" description="Peroxisome membrane anchor protein Pex14p N-terminal" evidence="12">
    <location>
        <begin position="46"/>
        <end position="85"/>
    </location>
</feature>
<sequence length="309" mass="34306">RKNAIAHNNGDGPFPPGCESRTSFLSHRECIEEEYEYANEFGKQVPQVDVAVKFLNNPRVIGSPLEQKKVFLQKKGLSDSEIEEAVRLSQLSPPTHHHTSPLPPSTPSQLSPFTTHTLPPPHHRTWRDYALVVAVVGGISYALYKFFKGYAIPWLSWRLEQSERAEETSEAVRQLQTNLDTTVSGIRETTASIRDILTEQREEMQAIAAKVTALQVSVPGSGLAVNEIRDEVASLKGLLLNRHQFPTPTTSHPARGIPAWQRSTQQQQQDQQQDIVGDTKTESKVLVNSGGEEGEEGEGEVVKEAETVE</sequence>
<evidence type="ECO:0000256" key="4">
    <source>
        <dbReference type="ARBA" id="ARBA00023010"/>
    </source>
</evidence>
<evidence type="ECO:0000256" key="11">
    <source>
        <dbReference type="SAM" id="MobiDB-lite"/>
    </source>
</evidence>
<keyword evidence="3 10" id="KW-0653">Protein transport</keyword>
<dbReference type="EMBL" id="CASHTH010000893">
    <property type="protein sequence ID" value="CAI8008791.1"/>
    <property type="molecule type" value="Genomic_DNA"/>
</dbReference>
<dbReference type="GO" id="GO:0016560">
    <property type="term" value="P:protein import into peroxisome matrix, docking"/>
    <property type="evidence" value="ECO:0007669"/>
    <property type="project" value="UniProtKB-UniRule"/>
</dbReference>
<dbReference type="Gene3D" id="1.10.10.10">
    <property type="entry name" value="Winged helix-like DNA-binding domain superfamily/Winged helix DNA-binding domain"/>
    <property type="match status" value="1"/>
</dbReference>
<dbReference type="Proteomes" id="UP001174909">
    <property type="component" value="Unassembled WGS sequence"/>
</dbReference>
<accession>A0AA35RDR6</accession>